<name>A0A642V423_9ASCO</name>
<keyword evidence="3" id="KW-1185">Reference proteome</keyword>
<feature type="region of interest" description="Disordered" evidence="1">
    <location>
        <begin position="1"/>
        <end position="39"/>
    </location>
</feature>
<sequence>MSDKKEQEFKHTVMPKDDSLEKQKDNHGAPGIQIPQNANDIKEFSEVRNVDAKKFNEEIHKAEEAAKKSSGSN</sequence>
<comment type="caution">
    <text evidence="2">The sequence shown here is derived from an EMBL/GenBank/DDBJ whole genome shotgun (WGS) entry which is preliminary data.</text>
</comment>
<gene>
    <name evidence="2" type="ORF">TRICI_003807</name>
</gene>
<evidence type="ECO:0000313" key="3">
    <source>
        <dbReference type="Proteomes" id="UP000761534"/>
    </source>
</evidence>
<dbReference type="Proteomes" id="UP000761534">
    <property type="component" value="Unassembled WGS sequence"/>
</dbReference>
<organism evidence="2 3">
    <name type="scientific">Trichomonascus ciferrii</name>
    <dbReference type="NCBI Taxonomy" id="44093"/>
    <lineage>
        <taxon>Eukaryota</taxon>
        <taxon>Fungi</taxon>
        <taxon>Dikarya</taxon>
        <taxon>Ascomycota</taxon>
        <taxon>Saccharomycotina</taxon>
        <taxon>Dipodascomycetes</taxon>
        <taxon>Dipodascales</taxon>
        <taxon>Trichomonascaceae</taxon>
        <taxon>Trichomonascus</taxon>
        <taxon>Trichomonascus ciferrii complex</taxon>
    </lineage>
</organism>
<dbReference type="EMBL" id="SWFS01000283">
    <property type="protein sequence ID" value="KAA8911445.1"/>
    <property type="molecule type" value="Genomic_DNA"/>
</dbReference>
<protein>
    <submittedName>
        <fullName evidence="2">Uncharacterized protein</fullName>
    </submittedName>
</protein>
<dbReference type="VEuPathDB" id="FungiDB:TRICI_003807"/>
<evidence type="ECO:0000313" key="2">
    <source>
        <dbReference type="EMBL" id="KAA8911445.1"/>
    </source>
</evidence>
<reference evidence="2" key="1">
    <citation type="journal article" date="2019" name="G3 (Bethesda)">
        <title>Genome Assemblies of Two Rare Opportunistic Yeast Pathogens: Diutina rugosa (syn. Candida rugosa) and Trichomonascus ciferrii (syn. Candida ciferrii).</title>
        <authorList>
            <person name="Mixao V."/>
            <person name="Saus E."/>
            <person name="Hansen A.P."/>
            <person name="Lass-Florl C."/>
            <person name="Gabaldon T."/>
        </authorList>
    </citation>
    <scope>NUCLEOTIDE SEQUENCE</scope>
    <source>
        <strain evidence="2">CBS 4856</strain>
    </source>
</reference>
<proteinExistence type="predicted"/>
<evidence type="ECO:0000256" key="1">
    <source>
        <dbReference type="SAM" id="MobiDB-lite"/>
    </source>
</evidence>
<accession>A0A642V423</accession>
<feature type="compositionally biased region" description="Basic and acidic residues" evidence="1">
    <location>
        <begin position="1"/>
        <end position="27"/>
    </location>
</feature>
<dbReference type="AlphaFoldDB" id="A0A642V423"/>
<dbReference type="OrthoDB" id="5976022at2759"/>